<keyword evidence="4" id="KW-1185">Reference proteome</keyword>
<accession>A0A517QZU4</accession>
<dbReference type="EMBL" id="CP036268">
    <property type="protein sequence ID" value="QDT37138.1"/>
    <property type="molecule type" value="Genomic_DNA"/>
</dbReference>
<protein>
    <submittedName>
        <fullName evidence="3">Endonuclease/Exonuclease/phosphatase family protein</fullName>
    </submittedName>
</protein>
<reference evidence="3 4" key="1">
    <citation type="submission" date="2019-02" db="EMBL/GenBank/DDBJ databases">
        <title>Deep-cultivation of Planctomycetes and their phenomic and genomic characterization uncovers novel biology.</title>
        <authorList>
            <person name="Wiegand S."/>
            <person name="Jogler M."/>
            <person name="Boedeker C."/>
            <person name="Pinto D."/>
            <person name="Vollmers J."/>
            <person name="Rivas-Marin E."/>
            <person name="Kohn T."/>
            <person name="Peeters S.H."/>
            <person name="Heuer A."/>
            <person name="Rast P."/>
            <person name="Oberbeckmann S."/>
            <person name="Bunk B."/>
            <person name="Jeske O."/>
            <person name="Meyerdierks A."/>
            <person name="Storesund J.E."/>
            <person name="Kallscheuer N."/>
            <person name="Luecker S."/>
            <person name="Lage O.M."/>
            <person name="Pohl T."/>
            <person name="Merkel B.J."/>
            <person name="Hornburger P."/>
            <person name="Mueller R.-W."/>
            <person name="Bruemmer F."/>
            <person name="Labrenz M."/>
            <person name="Spormann A.M."/>
            <person name="Op den Camp H."/>
            <person name="Overmann J."/>
            <person name="Amann R."/>
            <person name="Jetten M.S.M."/>
            <person name="Mascher T."/>
            <person name="Medema M.H."/>
            <person name="Devos D.P."/>
            <person name="Kaster A.-K."/>
            <person name="Ovreas L."/>
            <person name="Rohde M."/>
            <person name="Galperin M.Y."/>
            <person name="Jogler C."/>
        </authorList>
    </citation>
    <scope>NUCLEOTIDE SEQUENCE [LARGE SCALE GENOMIC DNA]</scope>
    <source>
        <strain evidence="3 4">Pan189</strain>
    </source>
</reference>
<dbReference type="GO" id="GO:0000175">
    <property type="term" value="F:3'-5'-RNA exonuclease activity"/>
    <property type="evidence" value="ECO:0007669"/>
    <property type="project" value="TreeGrafter"/>
</dbReference>
<dbReference type="Proteomes" id="UP000317318">
    <property type="component" value="Chromosome"/>
</dbReference>
<dbReference type="Gene3D" id="3.60.10.10">
    <property type="entry name" value="Endonuclease/exonuclease/phosphatase"/>
    <property type="match status" value="1"/>
</dbReference>
<dbReference type="RefSeq" id="WP_310821209.1">
    <property type="nucleotide sequence ID" value="NZ_CP036268.1"/>
</dbReference>
<keyword evidence="1" id="KW-0732">Signal</keyword>
<organism evidence="3 4">
    <name type="scientific">Stratiformator vulcanicus</name>
    <dbReference type="NCBI Taxonomy" id="2527980"/>
    <lineage>
        <taxon>Bacteria</taxon>
        <taxon>Pseudomonadati</taxon>
        <taxon>Planctomycetota</taxon>
        <taxon>Planctomycetia</taxon>
        <taxon>Planctomycetales</taxon>
        <taxon>Planctomycetaceae</taxon>
        <taxon>Stratiformator</taxon>
    </lineage>
</organism>
<evidence type="ECO:0000313" key="3">
    <source>
        <dbReference type="EMBL" id="QDT37138.1"/>
    </source>
</evidence>
<dbReference type="AlphaFoldDB" id="A0A517QZU4"/>
<dbReference type="CDD" id="cd09083">
    <property type="entry name" value="EEP-1"/>
    <property type="match status" value="1"/>
</dbReference>
<keyword evidence="3" id="KW-0269">Exonuclease</keyword>
<dbReference type="KEGG" id="svp:Pan189_15060"/>
<feature type="chain" id="PRO_5021864301" evidence="1">
    <location>
        <begin position="21"/>
        <end position="288"/>
    </location>
</feature>
<dbReference type="InterPro" id="IPR050410">
    <property type="entry name" value="CCR4/nocturin_mRNA_transcr"/>
</dbReference>
<keyword evidence="3" id="KW-0378">Hydrolase</keyword>
<evidence type="ECO:0000313" key="4">
    <source>
        <dbReference type="Proteomes" id="UP000317318"/>
    </source>
</evidence>
<sequence precursor="true">MKNITCAFAIFLLAPCFCSAAPPATTAVSFNIRVGAARDGENSWKFRKDNLVKSIKTLSPDLLGTQETLPFQRDFLAQQLPEYSVFGVGREDGREKGEIMAIFWRTERFEKLDGGHFWLSETPEDAGSKSWDSSLPRMATWVQLRDRLDEDAQPIYFINTHFDHRGPDARLQSANLIRKRIGELGRGCSVILTGDFNANEGSPPYRAMFAERAKVKSPLVDTFRTVHSLRGDNEGTWSAFKADHKSSRRIDWIGCSRDWTIKKAGIDRKGYEGRYPSDHYAVFAVLTR</sequence>
<dbReference type="GO" id="GO:0004519">
    <property type="term" value="F:endonuclease activity"/>
    <property type="evidence" value="ECO:0007669"/>
    <property type="project" value="UniProtKB-KW"/>
</dbReference>
<evidence type="ECO:0000256" key="1">
    <source>
        <dbReference type="SAM" id="SignalP"/>
    </source>
</evidence>
<dbReference type="InterPro" id="IPR005135">
    <property type="entry name" value="Endo/exonuclease/phosphatase"/>
</dbReference>
<name>A0A517QZU4_9PLAN</name>
<feature type="signal peptide" evidence="1">
    <location>
        <begin position="1"/>
        <end position="20"/>
    </location>
</feature>
<dbReference type="PANTHER" id="PTHR12121:SF36">
    <property type="entry name" value="ENDONUCLEASE_EXONUCLEASE_PHOSPHATASE DOMAIN-CONTAINING PROTEIN"/>
    <property type="match status" value="1"/>
</dbReference>
<keyword evidence="3" id="KW-0255">Endonuclease</keyword>
<keyword evidence="3" id="KW-0540">Nuclease</keyword>
<dbReference type="PANTHER" id="PTHR12121">
    <property type="entry name" value="CARBON CATABOLITE REPRESSOR PROTEIN 4"/>
    <property type="match status" value="1"/>
</dbReference>
<gene>
    <name evidence="3" type="ORF">Pan189_15060</name>
</gene>
<evidence type="ECO:0000259" key="2">
    <source>
        <dbReference type="Pfam" id="PF03372"/>
    </source>
</evidence>
<feature type="domain" description="Endonuclease/exonuclease/phosphatase" evidence="2">
    <location>
        <begin position="28"/>
        <end position="279"/>
    </location>
</feature>
<dbReference type="SUPFAM" id="SSF56219">
    <property type="entry name" value="DNase I-like"/>
    <property type="match status" value="1"/>
</dbReference>
<dbReference type="Pfam" id="PF03372">
    <property type="entry name" value="Exo_endo_phos"/>
    <property type="match status" value="1"/>
</dbReference>
<dbReference type="InterPro" id="IPR036691">
    <property type="entry name" value="Endo/exonu/phosph_ase_sf"/>
</dbReference>
<proteinExistence type="predicted"/>